<proteinExistence type="predicted"/>
<evidence type="ECO:0000256" key="1">
    <source>
        <dbReference type="ARBA" id="ARBA00005104"/>
    </source>
</evidence>
<dbReference type="Pfam" id="PF01872">
    <property type="entry name" value="RibD_C"/>
    <property type="match status" value="1"/>
</dbReference>
<dbReference type="PANTHER" id="PTHR38011">
    <property type="entry name" value="DIHYDROFOLATE REDUCTASE FAMILY PROTEIN (AFU_ORTHOLOGUE AFUA_8G06820)"/>
    <property type="match status" value="1"/>
</dbReference>
<evidence type="ECO:0000256" key="3">
    <source>
        <dbReference type="ARBA" id="ARBA00023002"/>
    </source>
</evidence>
<organism evidence="5 6">
    <name type="scientific">Corynebacterium callunae DSM 20147</name>
    <dbReference type="NCBI Taxonomy" id="1121353"/>
    <lineage>
        <taxon>Bacteria</taxon>
        <taxon>Bacillati</taxon>
        <taxon>Actinomycetota</taxon>
        <taxon>Actinomycetes</taxon>
        <taxon>Mycobacteriales</taxon>
        <taxon>Corynebacteriaceae</taxon>
        <taxon>Corynebacterium</taxon>
    </lineage>
</organism>
<evidence type="ECO:0000259" key="4">
    <source>
        <dbReference type="Pfam" id="PF01872"/>
    </source>
</evidence>
<dbReference type="InterPro" id="IPR050765">
    <property type="entry name" value="Riboflavin_Biosynth_HTPR"/>
</dbReference>
<name>M1UUN8_9CORY</name>
<dbReference type="eggNOG" id="COG1985">
    <property type="taxonomic scope" value="Bacteria"/>
</dbReference>
<dbReference type="Proteomes" id="UP000011760">
    <property type="component" value="Chromosome"/>
</dbReference>
<dbReference type="GO" id="GO:0009231">
    <property type="term" value="P:riboflavin biosynthetic process"/>
    <property type="evidence" value="ECO:0007669"/>
    <property type="project" value="InterPro"/>
</dbReference>
<dbReference type="PANTHER" id="PTHR38011:SF7">
    <property type="entry name" value="2,5-DIAMINO-6-RIBOSYLAMINO-4(3H)-PYRIMIDINONE 5'-PHOSPHATE REDUCTASE"/>
    <property type="match status" value="1"/>
</dbReference>
<evidence type="ECO:0000313" key="5">
    <source>
        <dbReference type="EMBL" id="AGG67027.1"/>
    </source>
</evidence>
<comment type="pathway">
    <text evidence="1">Cofactor biosynthesis; riboflavin biosynthesis.</text>
</comment>
<dbReference type="AlphaFoldDB" id="M1UUN8"/>
<keyword evidence="6" id="KW-1185">Reference proteome</keyword>
<evidence type="ECO:0000256" key="2">
    <source>
        <dbReference type="ARBA" id="ARBA00022857"/>
    </source>
</evidence>
<dbReference type="HOGENOM" id="CLU_036590_7_1_11"/>
<dbReference type="STRING" id="1121353.H924_07925"/>
<dbReference type="RefSeq" id="WP_015651458.1">
    <property type="nucleotide sequence ID" value="NC_020506.1"/>
</dbReference>
<dbReference type="EMBL" id="CP004354">
    <property type="protein sequence ID" value="AGG67027.1"/>
    <property type="molecule type" value="Genomic_DNA"/>
</dbReference>
<protein>
    <recommendedName>
        <fullName evidence="4">Bacterial bifunctional deaminase-reductase C-terminal domain-containing protein</fullName>
    </recommendedName>
</protein>
<dbReference type="Gene3D" id="3.40.430.10">
    <property type="entry name" value="Dihydrofolate Reductase, subunit A"/>
    <property type="match status" value="1"/>
</dbReference>
<dbReference type="GO" id="GO:0008703">
    <property type="term" value="F:5-amino-6-(5-phosphoribosylamino)uracil reductase activity"/>
    <property type="evidence" value="ECO:0007669"/>
    <property type="project" value="InterPro"/>
</dbReference>
<keyword evidence="3" id="KW-0560">Oxidoreductase</keyword>
<dbReference type="SUPFAM" id="SSF53597">
    <property type="entry name" value="Dihydrofolate reductase-like"/>
    <property type="match status" value="1"/>
</dbReference>
<dbReference type="InterPro" id="IPR002734">
    <property type="entry name" value="RibDG_C"/>
</dbReference>
<feature type="domain" description="Bacterial bifunctional deaminase-reductase C-terminal" evidence="4">
    <location>
        <begin position="21"/>
        <end position="224"/>
    </location>
</feature>
<dbReference type="InterPro" id="IPR024072">
    <property type="entry name" value="DHFR-like_dom_sf"/>
</dbReference>
<keyword evidence="2" id="KW-0521">NADP</keyword>
<evidence type="ECO:0000313" key="6">
    <source>
        <dbReference type="Proteomes" id="UP000011760"/>
    </source>
</evidence>
<reference evidence="5 6" key="1">
    <citation type="submission" date="2013-02" db="EMBL/GenBank/DDBJ databases">
        <title>The complete genome sequence of Corynebacterium callunae DSM 20147.</title>
        <authorList>
            <person name="Ruckert C."/>
            <person name="Albersmeier A."/>
            <person name="Kalinowski J."/>
        </authorList>
    </citation>
    <scope>NUCLEOTIDE SEQUENCE [LARGE SCALE GENOMIC DNA]</scope>
    <source>
        <strain evidence="5 6">DSM 20147</strain>
    </source>
</reference>
<dbReference type="PATRIC" id="fig|1121353.3.peg.1616"/>
<dbReference type="KEGG" id="ccn:H924_07925"/>
<gene>
    <name evidence="5" type="ORF">H924_07925</name>
</gene>
<accession>M1UUN8</accession>
<dbReference type="OrthoDB" id="5243299at2"/>
<dbReference type="NCBIfam" id="NF010663">
    <property type="entry name" value="PRK14059.1-1"/>
    <property type="match status" value="1"/>
</dbReference>
<sequence length="231" mass="25087">MANIKDLIGPLQEPTIPELRCVLVSTLHGSTTVNGTSGDLGNNTDTALLLGLRQWSDVVLVGSGTIKAENYGGVQIPLEIQQQRLTNGQCAIPPIAVISSSLKFDTESRFFKEAQTRPLIFTDNKDAELKAVLKNASAEIIEMEVLSVRGVVDKLRNAGYARITCEGGATLYAQVLDAGIVDVWHQTVDPTISGTVEHPMVQGGNAAPQRFRFDHFYADADSTVFLRYVRS</sequence>